<name>A0AAE3XBX4_9DEIO</name>
<evidence type="ECO:0000313" key="1">
    <source>
        <dbReference type="EMBL" id="MDR6218206.1"/>
    </source>
</evidence>
<organism evidence="1 2">
    <name type="scientific">Deinococcus soli</name>
    <name type="common">ex Cha et al. 2016</name>
    <dbReference type="NCBI Taxonomy" id="1309411"/>
    <lineage>
        <taxon>Bacteria</taxon>
        <taxon>Thermotogati</taxon>
        <taxon>Deinococcota</taxon>
        <taxon>Deinococci</taxon>
        <taxon>Deinococcales</taxon>
        <taxon>Deinococcaceae</taxon>
        <taxon>Deinococcus</taxon>
    </lineage>
</organism>
<dbReference type="Proteomes" id="UP001185331">
    <property type="component" value="Unassembled WGS sequence"/>
</dbReference>
<protein>
    <submittedName>
        <fullName evidence="1">Uncharacterized protein</fullName>
    </submittedName>
</protein>
<proteinExistence type="predicted"/>
<dbReference type="RefSeq" id="WP_309854419.1">
    <property type="nucleotide sequence ID" value="NZ_JAVDQJ010000005.1"/>
</dbReference>
<gene>
    <name evidence="1" type="ORF">J2Y00_001769</name>
</gene>
<sequence>MTAPIQVTTPEVPRTPPVAEPAWLSAARWVVERHAFATVHVPTGQRVPTPDEIYDLTEDEASLLGRPTRTTKDLTVLDATTASLLVQVWDALSENNRVIFAEFNIIKAVNVAWKLVK</sequence>
<accession>A0AAE3XBX4</accession>
<dbReference type="AlphaFoldDB" id="A0AAE3XBX4"/>
<reference evidence="1" key="1">
    <citation type="submission" date="2023-07" db="EMBL/GenBank/DDBJ databases">
        <title>Sorghum-associated microbial communities from plants grown in Nebraska, USA.</title>
        <authorList>
            <person name="Schachtman D."/>
        </authorList>
    </citation>
    <scope>NUCLEOTIDE SEQUENCE</scope>
    <source>
        <strain evidence="1">BE330</strain>
    </source>
</reference>
<comment type="caution">
    <text evidence="1">The sequence shown here is derived from an EMBL/GenBank/DDBJ whole genome shotgun (WGS) entry which is preliminary data.</text>
</comment>
<dbReference type="EMBL" id="JAVDQK010000004">
    <property type="protein sequence ID" value="MDR6218206.1"/>
    <property type="molecule type" value="Genomic_DNA"/>
</dbReference>
<evidence type="ECO:0000313" key="2">
    <source>
        <dbReference type="Proteomes" id="UP001185331"/>
    </source>
</evidence>